<feature type="transmembrane region" description="Helical" evidence="1">
    <location>
        <begin position="157"/>
        <end position="181"/>
    </location>
</feature>
<keyword evidence="1" id="KW-0472">Membrane</keyword>
<feature type="transmembrane region" description="Helical" evidence="1">
    <location>
        <begin position="188"/>
        <end position="213"/>
    </location>
</feature>
<organism evidence="2 3">
    <name type="scientific">Dactylosporangium cerinum</name>
    <dbReference type="NCBI Taxonomy" id="1434730"/>
    <lineage>
        <taxon>Bacteria</taxon>
        <taxon>Bacillati</taxon>
        <taxon>Actinomycetota</taxon>
        <taxon>Actinomycetes</taxon>
        <taxon>Micromonosporales</taxon>
        <taxon>Micromonosporaceae</taxon>
        <taxon>Dactylosporangium</taxon>
    </lineage>
</organism>
<feature type="transmembrane region" description="Helical" evidence="1">
    <location>
        <begin position="225"/>
        <end position="247"/>
    </location>
</feature>
<comment type="caution">
    <text evidence="2">The sequence shown here is derived from an EMBL/GenBank/DDBJ whole genome shotgun (WGS) entry which is preliminary data.</text>
</comment>
<accession>A0ABV9W4M9</accession>
<proteinExistence type="predicted"/>
<evidence type="ECO:0000313" key="3">
    <source>
        <dbReference type="Proteomes" id="UP001595912"/>
    </source>
</evidence>
<protein>
    <recommendedName>
        <fullName evidence="4">Integral membrane protein</fullName>
    </recommendedName>
</protein>
<reference evidence="3" key="1">
    <citation type="journal article" date="2019" name="Int. J. Syst. Evol. Microbiol.">
        <title>The Global Catalogue of Microorganisms (GCM) 10K type strain sequencing project: providing services to taxonomists for standard genome sequencing and annotation.</title>
        <authorList>
            <consortium name="The Broad Institute Genomics Platform"/>
            <consortium name="The Broad Institute Genome Sequencing Center for Infectious Disease"/>
            <person name="Wu L."/>
            <person name="Ma J."/>
        </authorList>
    </citation>
    <scope>NUCLEOTIDE SEQUENCE [LARGE SCALE GENOMIC DNA]</scope>
    <source>
        <strain evidence="3">CGMCC 4.7152</strain>
    </source>
</reference>
<evidence type="ECO:0000313" key="2">
    <source>
        <dbReference type="EMBL" id="MFC5001966.1"/>
    </source>
</evidence>
<dbReference type="EMBL" id="JBHSIU010000041">
    <property type="protein sequence ID" value="MFC5001966.1"/>
    <property type="molecule type" value="Genomic_DNA"/>
</dbReference>
<gene>
    <name evidence="2" type="ORF">ACFPIJ_29550</name>
</gene>
<evidence type="ECO:0000256" key="1">
    <source>
        <dbReference type="SAM" id="Phobius"/>
    </source>
</evidence>
<sequence>MAGGALRTWVLIACALIMATVGATAGSWYGGRDSKPLPTDSRAVELAAELLPGADPTGGVQRRDYGYGYALGDDDFGPGFVEIDYAPPEQGQSAAVDVDCGLSRRSQANALLHGWRNLHRTVAGPCEEWTAERGDLAIVFSTDGLGSSFTFHRAAPAGLGLATLAGALLGAAAGALAAMLLTRRPRPLLALVVTLAAIGLLPGMIFGAIGMVLNVRQSPALPFWTVWPSLLFMLVPLWLFLAALLGISRFAGTRRPAPSGG</sequence>
<keyword evidence="1" id="KW-0812">Transmembrane</keyword>
<dbReference type="Proteomes" id="UP001595912">
    <property type="component" value="Unassembled WGS sequence"/>
</dbReference>
<keyword evidence="3" id="KW-1185">Reference proteome</keyword>
<name>A0ABV9W4M9_9ACTN</name>
<evidence type="ECO:0008006" key="4">
    <source>
        <dbReference type="Google" id="ProtNLM"/>
    </source>
</evidence>
<dbReference type="RefSeq" id="WP_380119607.1">
    <property type="nucleotide sequence ID" value="NZ_JBHSIU010000041.1"/>
</dbReference>
<keyword evidence="1" id="KW-1133">Transmembrane helix</keyword>